<organism evidence="3 4">
    <name type="scientific">Emiliania huxleyi (strain CCMP1516)</name>
    <dbReference type="NCBI Taxonomy" id="280463"/>
    <lineage>
        <taxon>Eukaryota</taxon>
        <taxon>Haptista</taxon>
        <taxon>Haptophyta</taxon>
        <taxon>Prymnesiophyceae</taxon>
        <taxon>Isochrysidales</taxon>
        <taxon>Noelaerhabdaceae</taxon>
        <taxon>Emiliania</taxon>
    </lineage>
</organism>
<dbReference type="AlphaFoldDB" id="A0A0D3IA67"/>
<reference evidence="4" key="1">
    <citation type="journal article" date="2013" name="Nature">
        <title>Pan genome of the phytoplankton Emiliania underpins its global distribution.</title>
        <authorList>
            <person name="Read B.A."/>
            <person name="Kegel J."/>
            <person name="Klute M.J."/>
            <person name="Kuo A."/>
            <person name="Lefebvre S.C."/>
            <person name="Maumus F."/>
            <person name="Mayer C."/>
            <person name="Miller J."/>
            <person name="Monier A."/>
            <person name="Salamov A."/>
            <person name="Young J."/>
            <person name="Aguilar M."/>
            <person name="Claverie J.M."/>
            <person name="Frickenhaus S."/>
            <person name="Gonzalez K."/>
            <person name="Herman E.K."/>
            <person name="Lin Y.C."/>
            <person name="Napier J."/>
            <person name="Ogata H."/>
            <person name="Sarno A.F."/>
            <person name="Shmutz J."/>
            <person name="Schroeder D."/>
            <person name="de Vargas C."/>
            <person name="Verret F."/>
            <person name="von Dassow P."/>
            <person name="Valentin K."/>
            <person name="Van de Peer Y."/>
            <person name="Wheeler G."/>
            <person name="Dacks J.B."/>
            <person name="Delwiche C.F."/>
            <person name="Dyhrman S.T."/>
            <person name="Glockner G."/>
            <person name="John U."/>
            <person name="Richards T."/>
            <person name="Worden A.Z."/>
            <person name="Zhang X."/>
            <person name="Grigoriev I.V."/>
            <person name="Allen A.E."/>
            <person name="Bidle K."/>
            <person name="Borodovsky M."/>
            <person name="Bowler C."/>
            <person name="Brownlee C."/>
            <person name="Cock J.M."/>
            <person name="Elias M."/>
            <person name="Gladyshev V.N."/>
            <person name="Groth M."/>
            <person name="Guda C."/>
            <person name="Hadaegh A."/>
            <person name="Iglesias-Rodriguez M.D."/>
            <person name="Jenkins J."/>
            <person name="Jones B.M."/>
            <person name="Lawson T."/>
            <person name="Leese F."/>
            <person name="Lindquist E."/>
            <person name="Lobanov A."/>
            <person name="Lomsadze A."/>
            <person name="Malik S.B."/>
            <person name="Marsh M.E."/>
            <person name="Mackinder L."/>
            <person name="Mock T."/>
            <person name="Mueller-Roeber B."/>
            <person name="Pagarete A."/>
            <person name="Parker M."/>
            <person name="Probert I."/>
            <person name="Quesneville H."/>
            <person name="Raines C."/>
            <person name="Rensing S.A."/>
            <person name="Riano-Pachon D.M."/>
            <person name="Richier S."/>
            <person name="Rokitta S."/>
            <person name="Shiraiwa Y."/>
            <person name="Soanes D.M."/>
            <person name="van der Giezen M."/>
            <person name="Wahlund T.M."/>
            <person name="Williams B."/>
            <person name="Wilson W."/>
            <person name="Wolfe G."/>
            <person name="Wurch L.L."/>
        </authorList>
    </citation>
    <scope>NUCLEOTIDE SEQUENCE</scope>
</reference>
<protein>
    <submittedName>
        <fullName evidence="3">Uncharacterized protein</fullName>
    </submittedName>
</protein>
<name>A0A0D3IA67_EMIH1</name>
<keyword evidence="2" id="KW-0472">Membrane</keyword>
<keyword evidence="2" id="KW-0812">Transmembrane</keyword>
<dbReference type="EnsemblProtists" id="EOD08152">
    <property type="protein sequence ID" value="EOD08152"/>
    <property type="gene ID" value="EMIHUDRAFT_453175"/>
</dbReference>
<dbReference type="RefSeq" id="XP_005760581.1">
    <property type="nucleotide sequence ID" value="XM_005760524.1"/>
</dbReference>
<feature type="transmembrane region" description="Helical" evidence="2">
    <location>
        <begin position="33"/>
        <end position="54"/>
    </location>
</feature>
<feature type="region of interest" description="Disordered" evidence="1">
    <location>
        <begin position="432"/>
        <end position="462"/>
    </location>
</feature>
<feature type="compositionally biased region" description="Low complexity" evidence="1">
    <location>
        <begin position="445"/>
        <end position="455"/>
    </location>
</feature>
<evidence type="ECO:0000313" key="3">
    <source>
        <dbReference type="EnsemblProtists" id="EOD08152"/>
    </source>
</evidence>
<accession>A0A0D3IA67</accession>
<keyword evidence="2" id="KW-1133">Transmembrane helix</keyword>
<reference evidence="3" key="2">
    <citation type="submission" date="2024-10" db="UniProtKB">
        <authorList>
            <consortium name="EnsemblProtists"/>
        </authorList>
    </citation>
    <scope>IDENTIFICATION</scope>
</reference>
<feature type="transmembrane region" description="Helical" evidence="2">
    <location>
        <begin position="108"/>
        <end position="128"/>
    </location>
</feature>
<proteinExistence type="predicted"/>
<dbReference type="KEGG" id="ehx:EMIHUDRAFT_453175"/>
<evidence type="ECO:0000313" key="4">
    <source>
        <dbReference type="Proteomes" id="UP000013827"/>
    </source>
</evidence>
<evidence type="ECO:0000256" key="1">
    <source>
        <dbReference type="SAM" id="MobiDB-lite"/>
    </source>
</evidence>
<keyword evidence="4" id="KW-1185">Reference proteome</keyword>
<sequence>MSTVGPLTGQLCALAFLARIIGPSSPAVGRVTGAYLLLCTLAAVVSVTGGTARAQMLGESTTGAALLWRLLGALAYTDELGARFAPLAFFVVSLWARAEPKRRVQLGGAVSVGAAAAPWCLLALSVAVAGSRASLPNLIALGAALALDAALAACPPPPPASLRSLEGGKRTLRWGQPALAQQAAAAAALGAVAGGAADGAEGGSLTADALTIFALWSFGADHWAQSLQQRQPGAVSLLHGGGDDEPLRQALARSDVGSLAGGEAAQVAEVFELLGLSRLLVTPEAQARVGAAIDAHRQQRARYDLPMSMSDSLVLSELLTLIELPRSSEELLAAVAAHRSQRAIASASSLALVAQKLRAALYNDSTALDADGAPLLAPSETWSVAAINGTVHALVGEALNLLELEPEQAEPEQWRSLLGRLNLSHSDAEQLTPRLADGPLPSSVPPAEAGRPASAGGAGGGGAGDTLLRLAFREQRERRARERAAEWLASRAFEELIATVRAEDPSLADEDRRRAEQRRVYEGRRLGLLTTLLRRSAELGLAGSRADEAAELGGALLSEPGVADGEEHYGRLLKLPQLVSTVLANYVGEASGELSDKQAFRELLRLMGLADALEPRLMRTIVEAVKQHRLRREGGRERGEPEPLTHRPALASARPLLPAADHLVNAGGDGNKFAIFIACLMQLLGAQVAPLEAALLRGETEEVRPVCQLLAEVRLGKRPSRLSAWVRAALPRSRWLGRTYHYRVDADGFVWLNLDWLDAQQGVQRPGVPYKAFERQTVYYPAEGRWEEEEGEAEGRPRAKHWSVHSIKMSSL</sequence>
<evidence type="ECO:0000256" key="2">
    <source>
        <dbReference type="SAM" id="Phobius"/>
    </source>
</evidence>
<dbReference type="GeneID" id="17254352"/>
<dbReference type="PaxDb" id="2903-EOD08152"/>
<dbReference type="Proteomes" id="UP000013827">
    <property type="component" value="Unassembled WGS sequence"/>
</dbReference>
<dbReference type="HOGENOM" id="CLU_347630_0_0_1"/>